<accession>A0A9D2MNB0</accession>
<evidence type="ECO:0000313" key="1">
    <source>
        <dbReference type="EMBL" id="HJB80684.1"/>
    </source>
</evidence>
<gene>
    <name evidence="1" type="ORF">H9712_06845</name>
</gene>
<proteinExistence type="predicted"/>
<sequence length="268" mass="30249">MLFAPYERVHYARSPLVEVICQLRFPTILSIGANEPAAFQEAIRKDFPKYMTRQEQLPPKVVKKGNATALEPQKPITNYHFISEDGRWKINLTQNFIALSTLSYQRWEDFAIRLDQALAQFIQIYQPAYFERIGLRYVNAISRKVLGLEDQLWDDLIQSQYIGILGEPDVEESEIVKCALDVETPLVGGYRMKLHAGPGLVGANNPQNANQPKETRFILDGDFSAAGQVNADAVPEKLEKMHRFAVCLFRGAVTNTLHEAMGPTPVAE</sequence>
<organism evidence="1 2">
    <name type="scientific">Candidatus Flavonifractor intestinigallinarum</name>
    <dbReference type="NCBI Taxonomy" id="2838586"/>
    <lineage>
        <taxon>Bacteria</taxon>
        <taxon>Bacillati</taxon>
        <taxon>Bacillota</taxon>
        <taxon>Clostridia</taxon>
        <taxon>Eubacteriales</taxon>
        <taxon>Oscillospiraceae</taxon>
        <taxon>Flavonifractor</taxon>
    </lineage>
</organism>
<name>A0A9D2MNB0_9FIRM</name>
<dbReference type="AlphaFoldDB" id="A0A9D2MNB0"/>
<reference evidence="1" key="2">
    <citation type="submission" date="2021-04" db="EMBL/GenBank/DDBJ databases">
        <authorList>
            <person name="Gilroy R."/>
        </authorList>
    </citation>
    <scope>NUCLEOTIDE SEQUENCE</scope>
    <source>
        <strain evidence="1">CHK192-8294</strain>
    </source>
</reference>
<dbReference type="InterPro" id="IPR026349">
    <property type="entry name" value="CHP04255"/>
</dbReference>
<dbReference type="NCBIfam" id="TIGR04255">
    <property type="entry name" value="sporadTIGR04255"/>
    <property type="match status" value="1"/>
</dbReference>
<dbReference type="EMBL" id="DWXO01000069">
    <property type="protein sequence ID" value="HJB80684.1"/>
    <property type="molecule type" value="Genomic_DNA"/>
</dbReference>
<comment type="caution">
    <text evidence="1">The sequence shown here is derived from an EMBL/GenBank/DDBJ whole genome shotgun (WGS) entry which is preliminary data.</text>
</comment>
<dbReference type="Proteomes" id="UP000823921">
    <property type="component" value="Unassembled WGS sequence"/>
</dbReference>
<protein>
    <submittedName>
        <fullName evidence="1">TIGR04255 family protein</fullName>
    </submittedName>
</protein>
<reference evidence="1" key="1">
    <citation type="journal article" date="2021" name="PeerJ">
        <title>Extensive microbial diversity within the chicken gut microbiome revealed by metagenomics and culture.</title>
        <authorList>
            <person name="Gilroy R."/>
            <person name="Ravi A."/>
            <person name="Getino M."/>
            <person name="Pursley I."/>
            <person name="Horton D.L."/>
            <person name="Alikhan N.F."/>
            <person name="Baker D."/>
            <person name="Gharbi K."/>
            <person name="Hall N."/>
            <person name="Watson M."/>
            <person name="Adriaenssens E.M."/>
            <person name="Foster-Nyarko E."/>
            <person name="Jarju S."/>
            <person name="Secka A."/>
            <person name="Antonio M."/>
            <person name="Oren A."/>
            <person name="Chaudhuri R.R."/>
            <person name="La Ragione R."/>
            <person name="Hildebrand F."/>
            <person name="Pallen M.J."/>
        </authorList>
    </citation>
    <scope>NUCLEOTIDE SEQUENCE</scope>
    <source>
        <strain evidence="1">CHK192-8294</strain>
    </source>
</reference>
<evidence type="ECO:0000313" key="2">
    <source>
        <dbReference type="Proteomes" id="UP000823921"/>
    </source>
</evidence>